<evidence type="ECO:0000313" key="3">
    <source>
        <dbReference type="Proteomes" id="UP000592294"/>
    </source>
</evidence>
<dbReference type="RefSeq" id="WP_176977453.1">
    <property type="nucleotide sequence ID" value="NZ_JABZEO010000011.1"/>
</dbReference>
<evidence type="ECO:0000313" key="2">
    <source>
        <dbReference type="EMBL" id="NVZ10729.1"/>
    </source>
</evidence>
<dbReference type="EMBL" id="JABZEO010000011">
    <property type="protein sequence ID" value="NVZ10729.1"/>
    <property type="molecule type" value="Genomic_DNA"/>
</dbReference>
<organism evidence="2 3">
    <name type="scientific">Allochromatium humboldtianum</name>
    <dbReference type="NCBI Taxonomy" id="504901"/>
    <lineage>
        <taxon>Bacteria</taxon>
        <taxon>Pseudomonadati</taxon>
        <taxon>Pseudomonadota</taxon>
        <taxon>Gammaproteobacteria</taxon>
        <taxon>Chromatiales</taxon>
        <taxon>Chromatiaceae</taxon>
        <taxon>Allochromatium</taxon>
    </lineage>
</organism>
<name>A0A850R7Q6_9GAMM</name>
<feature type="domain" description="WGR" evidence="1">
    <location>
        <begin position="37"/>
        <end position="99"/>
    </location>
</feature>
<gene>
    <name evidence="2" type="ORF">HW932_15805</name>
</gene>
<proteinExistence type="predicted"/>
<dbReference type="Proteomes" id="UP000592294">
    <property type="component" value="Unassembled WGS sequence"/>
</dbReference>
<keyword evidence="3" id="KW-1185">Reference proteome</keyword>
<sequence length="102" mass="11921">MVVFHSTHRPSLEAVPDWPLRPHPDRTPSQYRWIHPEKQRYYSVALVRDLFGDWTLLQCWGGIGSHLGGQRLVWVESHEAGLQQIAAIGKRRRQHGYRETLV</sequence>
<dbReference type="AlphaFoldDB" id="A0A850R7Q6"/>
<reference evidence="2 3" key="1">
    <citation type="submission" date="2020-06" db="EMBL/GenBank/DDBJ databases">
        <title>Whole-genome sequence of Allochromatium humboldtianum DSM 21881, type strain.</title>
        <authorList>
            <person name="Kyndt J.A."/>
            <person name="Meyer T.E."/>
        </authorList>
    </citation>
    <scope>NUCLEOTIDE SEQUENCE [LARGE SCALE GENOMIC DNA]</scope>
    <source>
        <strain evidence="2 3">DSM 21881</strain>
    </source>
</reference>
<dbReference type="SUPFAM" id="SSF142921">
    <property type="entry name" value="WGR domain-like"/>
    <property type="match status" value="1"/>
</dbReference>
<dbReference type="Pfam" id="PF05406">
    <property type="entry name" value="WGR"/>
    <property type="match status" value="1"/>
</dbReference>
<comment type="caution">
    <text evidence="2">The sequence shown here is derived from an EMBL/GenBank/DDBJ whole genome shotgun (WGS) entry which is preliminary data.</text>
</comment>
<dbReference type="CDD" id="cd07996">
    <property type="entry name" value="WGR_MMR_like"/>
    <property type="match status" value="1"/>
</dbReference>
<dbReference type="InterPro" id="IPR008893">
    <property type="entry name" value="WGR_domain"/>
</dbReference>
<dbReference type="InterPro" id="IPR036930">
    <property type="entry name" value="WGR_dom_sf"/>
</dbReference>
<dbReference type="InterPro" id="IPR049809">
    <property type="entry name" value="YehF/YfeS-like_WGR"/>
</dbReference>
<evidence type="ECO:0000259" key="1">
    <source>
        <dbReference type="Pfam" id="PF05406"/>
    </source>
</evidence>
<protein>
    <submittedName>
        <fullName evidence="2">WGR domain-containing protein</fullName>
    </submittedName>
</protein>
<accession>A0A850R7Q6</accession>